<comment type="cofactor">
    <cofactor evidence="5">
        <name>Mg(2+)</name>
        <dbReference type="ChEBI" id="CHEBI:18420"/>
    </cofactor>
    <cofactor evidence="5">
        <name>Mn(2+)</name>
        <dbReference type="ChEBI" id="CHEBI:29035"/>
    </cofactor>
    <text evidence="5">Divalent metal cations. Prefers magnesium or manganese.</text>
</comment>
<evidence type="ECO:0000256" key="4">
    <source>
        <dbReference type="PIRSR" id="PIRSR000106-2"/>
    </source>
</evidence>
<dbReference type="SUPFAM" id="SSF51735">
    <property type="entry name" value="NAD(P)-binding Rossmann-fold domains"/>
    <property type="match status" value="1"/>
</dbReference>
<feature type="active site" description="Proton donor" evidence="3">
    <location>
        <position position="163"/>
    </location>
</feature>
<evidence type="ECO:0000256" key="3">
    <source>
        <dbReference type="PIRSR" id="PIRSR000106-1"/>
    </source>
</evidence>
<dbReference type="EMBL" id="JADXDR010000028">
    <property type="protein sequence ID" value="KAI7844479.1"/>
    <property type="molecule type" value="Genomic_DNA"/>
</dbReference>
<dbReference type="InterPro" id="IPR001891">
    <property type="entry name" value="Malic_OxRdtase"/>
</dbReference>
<feature type="binding site" evidence="4">
    <location>
        <position position="216"/>
    </location>
    <ligand>
        <name>(S)-malate</name>
        <dbReference type="ChEBI" id="CHEBI:15589"/>
    </ligand>
</feature>
<dbReference type="GO" id="GO:0004471">
    <property type="term" value="F:malate dehydrogenase (decarboxylating) (NAD+) activity"/>
    <property type="evidence" value="ECO:0007669"/>
    <property type="project" value="TreeGrafter"/>
</dbReference>
<protein>
    <recommendedName>
        <fullName evidence="10">Malic enzyme</fullName>
    </recommendedName>
</protein>
<dbReference type="SMART" id="SM00919">
    <property type="entry name" value="Malic_M"/>
    <property type="match status" value="1"/>
</dbReference>
<evidence type="ECO:0000259" key="7">
    <source>
        <dbReference type="SMART" id="SM01274"/>
    </source>
</evidence>
<evidence type="ECO:0000256" key="2">
    <source>
        <dbReference type="ARBA" id="ARBA00023002"/>
    </source>
</evidence>
<evidence type="ECO:0000313" key="9">
    <source>
        <dbReference type="Proteomes" id="UP001205105"/>
    </source>
</evidence>
<dbReference type="Gene3D" id="3.40.50.10380">
    <property type="entry name" value="Malic enzyme, N-terminal domain"/>
    <property type="match status" value="1"/>
</dbReference>
<dbReference type="InterPro" id="IPR012301">
    <property type="entry name" value="Malic_N_dom"/>
</dbReference>
<dbReference type="InterPro" id="IPR037062">
    <property type="entry name" value="Malic_N_dom_sf"/>
</dbReference>
<dbReference type="InterPro" id="IPR046346">
    <property type="entry name" value="Aminoacid_DH-like_N_sf"/>
</dbReference>
<feature type="binding site" evidence="4">
    <location>
        <position position="523"/>
    </location>
    <ligand>
        <name>(S)-malate</name>
        <dbReference type="ChEBI" id="CHEBI:15589"/>
    </ligand>
</feature>
<reference evidence="8" key="1">
    <citation type="submission" date="2020-11" db="EMBL/GenBank/DDBJ databases">
        <title>Chlorella ohadii genome sequencing and assembly.</title>
        <authorList>
            <person name="Murik O."/>
            <person name="Treves H."/>
            <person name="Kedem I."/>
            <person name="Shotland Y."/>
            <person name="Kaplan A."/>
        </authorList>
    </citation>
    <scope>NUCLEOTIDE SEQUENCE</scope>
    <source>
        <strain evidence="8">1</strain>
    </source>
</reference>
<dbReference type="GO" id="GO:0051287">
    <property type="term" value="F:NAD binding"/>
    <property type="evidence" value="ECO:0007669"/>
    <property type="project" value="InterPro"/>
</dbReference>
<evidence type="ECO:0000256" key="5">
    <source>
        <dbReference type="PIRSR" id="PIRSR000106-3"/>
    </source>
</evidence>
<evidence type="ECO:0008006" key="10">
    <source>
        <dbReference type="Google" id="ProtNLM"/>
    </source>
</evidence>
<feature type="domain" description="Malic enzyme N-terminal" evidence="7">
    <location>
        <begin position="140"/>
        <end position="330"/>
    </location>
</feature>
<proteinExistence type="inferred from homology"/>
<accession>A0AAD5DY62</accession>
<feature type="active site" description="Proton acceptor" evidence="3">
    <location>
        <position position="234"/>
    </location>
</feature>
<evidence type="ECO:0000259" key="6">
    <source>
        <dbReference type="SMART" id="SM00919"/>
    </source>
</evidence>
<gene>
    <name evidence="8" type="ORF">COHA_001939</name>
</gene>
<comment type="similarity">
    <text evidence="1">Belongs to the malic enzymes family.</text>
</comment>
<dbReference type="SMART" id="SM01274">
    <property type="entry name" value="malic"/>
    <property type="match status" value="1"/>
</dbReference>
<dbReference type="SUPFAM" id="SSF53223">
    <property type="entry name" value="Aminoacid dehydrogenase-like, N-terminal domain"/>
    <property type="match status" value="1"/>
</dbReference>
<name>A0AAD5DY62_9CHLO</name>
<dbReference type="PIRSF" id="PIRSF000106">
    <property type="entry name" value="ME"/>
    <property type="match status" value="1"/>
</dbReference>
<dbReference type="Pfam" id="PF00390">
    <property type="entry name" value="malic"/>
    <property type="match status" value="1"/>
</dbReference>
<feature type="binding site" evidence="5">
    <location>
        <position position="339"/>
    </location>
    <ligand>
        <name>a divalent metal cation</name>
        <dbReference type="ChEBI" id="CHEBI:60240"/>
    </ligand>
</feature>
<keyword evidence="5" id="KW-0479">Metal-binding</keyword>
<dbReference type="InterPro" id="IPR036291">
    <property type="entry name" value="NAD(P)-bd_dom_sf"/>
</dbReference>
<evidence type="ECO:0000256" key="1">
    <source>
        <dbReference type="ARBA" id="ARBA00008785"/>
    </source>
</evidence>
<organism evidence="8 9">
    <name type="scientific">Chlorella ohadii</name>
    <dbReference type="NCBI Taxonomy" id="2649997"/>
    <lineage>
        <taxon>Eukaryota</taxon>
        <taxon>Viridiplantae</taxon>
        <taxon>Chlorophyta</taxon>
        <taxon>core chlorophytes</taxon>
        <taxon>Trebouxiophyceae</taxon>
        <taxon>Chlorellales</taxon>
        <taxon>Chlorellaceae</taxon>
        <taxon>Chlorella clade</taxon>
        <taxon>Chlorella</taxon>
    </lineage>
</organism>
<evidence type="ECO:0000313" key="8">
    <source>
        <dbReference type="EMBL" id="KAI7844479.1"/>
    </source>
</evidence>
<keyword evidence="9" id="KW-1185">Reference proteome</keyword>
<dbReference type="GO" id="GO:0005739">
    <property type="term" value="C:mitochondrion"/>
    <property type="evidence" value="ECO:0007669"/>
    <property type="project" value="TreeGrafter"/>
</dbReference>
<dbReference type="Gene3D" id="3.40.50.720">
    <property type="entry name" value="NAD(P)-binding Rossmann-like Domain"/>
    <property type="match status" value="1"/>
</dbReference>
<dbReference type="PANTHER" id="PTHR23406:SF32">
    <property type="entry name" value="NADP-DEPENDENT MALIC ENZYME"/>
    <property type="match status" value="1"/>
</dbReference>
<keyword evidence="2" id="KW-0560">Oxidoreductase</keyword>
<dbReference type="PRINTS" id="PR00072">
    <property type="entry name" value="MALOXRDTASE"/>
</dbReference>
<dbReference type="NCBIfam" id="NF010052">
    <property type="entry name" value="PRK13529.1"/>
    <property type="match status" value="1"/>
</dbReference>
<dbReference type="GO" id="GO:0006108">
    <property type="term" value="P:malate metabolic process"/>
    <property type="evidence" value="ECO:0007669"/>
    <property type="project" value="TreeGrafter"/>
</dbReference>
<dbReference type="GO" id="GO:0046872">
    <property type="term" value="F:metal ion binding"/>
    <property type="evidence" value="ECO:0007669"/>
    <property type="project" value="UniProtKB-KW"/>
</dbReference>
<comment type="caution">
    <text evidence="8">The sequence shown here is derived from an EMBL/GenBank/DDBJ whole genome shotgun (WGS) entry which is preliminary data.</text>
</comment>
<dbReference type="InterPro" id="IPR012302">
    <property type="entry name" value="Malic_NAD-bd"/>
</dbReference>
<dbReference type="PANTHER" id="PTHR23406">
    <property type="entry name" value="MALIC ENZYME-RELATED"/>
    <property type="match status" value="1"/>
</dbReference>
<dbReference type="Proteomes" id="UP001205105">
    <property type="component" value="Unassembled WGS sequence"/>
</dbReference>
<feature type="domain" description="Malic enzyme NAD-binding" evidence="6">
    <location>
        <begin position="340"/>
        <end position="629"/>
    </location>
</feature>
<feature type="binding site" evidence="5">
    <location>
        <position position="316"/>
    </location>
    <ligand>
        <name>a divalent metal cation</name>
        <dbReference type="ChEBI" id="CHEBI:60240"/>
    </ligand>
</feature>
<sequence length="678" mass="75402">MLAAARAAQRLRAPGSSLAAALPAAASALEAPQRFRPYSDAASFPYEPKDFLDISVARSRGVDVLHDPVFNKGTAHPLVERERLGLRGLLPPRVLTMEQQKARALDRYWHGQDYIDPSQIESGGVTHEHTRKWLYLQELQDRNETLFYRLLCEHFVEMAPIIYTPTVGWACMNYHKLYRRPRGMYFSANDRGEMASMVWNWPHKNVDAIVVTDGSRILGLGDLGTNGLGIPVGKLDLYVGAGGFNPGRVLPCVIDVGTNNELLRSEPWYMGLKQPRLRGDAYYEIVDEFVQASFVACRRVPAVMGRWPRAVLQFEDFNIEHAAPLLERYRYSHCVFNDDVQGTAATAVGGLYGAMAVAGKPASALADQKFVVLGAGSAGMGVVAMIAQSMVKQGLSPDEAASRFYVLDHHGLITQKREGLEAHVRPFARRDEQSQEKEAFIDVVRRVRPTALIGLAGAGRLFTPEALQLMAQYNERPIIMPIKMECTHEDAQKYCEGRAIFASGSPQPDVEVDGKKCAASQANNMYIFPGLAMGAFLAFLNPHQHDVIHLPYTATVLVLPLLQHDHSLRSVSYLCFLPLLCFDQTGVSVSNMCSMITPEELAAGRVYPNMHKIREISLNVALETMKAAAEEGHLHNDIAIRELAKGDEHLRSYIQKHMFYPTYTNLTTRPEGYESPAH</sequence>
<feature type="binding site" evidence="5">
    <location>
        <position position="315"/>
    </location>
    <ligand>
        <name>a divalent metal cation</name>
        <dbReference type="ChEBI" id="CHEBI:60240"/>
    </ligand>
</feature>
<dbReference type="Pfam" id="PF03949">
    <property type="entry name" value="Malic_M"/>
    <property type="match status" value="1"/>
</dbReference>
<dbReference type="AlphaFoldDB" id="A0AAD5DY62"/>